<comment type="caution">
    <text evidence="1">The sequence shown here is derived from an EMBL/GenBank/DDBJ whole genome shotgun (WGS) entry which is preliminary data.</text>
</comment>
<accession>A0A2P6Q5I2</accession>
<organism evidence="1 2">
    <name type="scientific">Rosa chinensis</name>
    <name type="common">China rose</name>
    <dbReference type="NCBI Taxonomy" id="74649"/>
    <lineage>
        <taxon>Eukaryota</taxon>
        <taxon>Viridiplantae</taxon>
        <taxon>Streptophyta</taxon>
        <taxon>Embryophyta</taxon>
        <taxon>Tracheophyta</taxon>
        <taxon>Spermatophyta</taxon>
        <taxon>Magnoliopsida</taxon>
        <taxon>eudicotyledons</taxon>
        <taxon>Gunneridae</taxon>
        <taxon>Pentapetalae</taxon>
        <taxon>rosids</taxon>
        <taxon>fabids</taxon>
        <taxon>Rosales</taxon>
        <taxon>Rosaceae</taxon>
        <taxon>Rosoideae</taxon>
        <taxon>Rosoideae incertae sedis</taxon>
        <taxon>Rosa</taxon>
    </lineage>
</organism>
<proteinExistence type="predicted"/>
<sequence length="63" mass="7391">MAHIREIEICSWIFSPRKQQGNLIKQIQLISNYLCQCPIFFTWYSLVLTLQSGEDILILQCCV</sequence>
<dbReference type="AlphaFoldDB" id="A0A2P6Q5I2"/>
<dbReference type="EMBL" id="PDCK01000043">
    <property type="protein sequence ID" value="PRQ29431.1"/>
    <property type="molecule type" value="Genomic_DNA"/>
</dbReference>
<evidence type="ECO:0000313" key="2">
    <source>
        <dbReference type="Proteomes" id="UP000238479"/>
    </source>
</evidence>
<protein>
    <submittedName>
        <fullName evidence="1">Uncharacterized protein</fullName>
    </submittedName>
</protein>
<dbReference type="Gramene" id="PRQ29431">
    <property type="protein sequence ID" value="PRQ29431"/>
    <property type="gene ID" value="RchiOBHm_Chr5g0013811"/>
</dbReference>
<dbReference type="Proteomes" id="UP000238479">
    <property type="component" value="Chromosome 5"/>
</dbReference>
<keyword evidence="2" id="KW-1185">Reference proteome</keyword>
<evidence type="ECO:0000313" key="1">
    <source>
        <dbReference type="EMBL" id="PRQ29431.1"/>
    </source>
</evidence>
<name>A0A2P6Q5I2_ROSCH</name>
<reference evidence="1 2" key="1">
    <citation type="journal article" date="2018" name="Nat. Genet.">
        <title>The Rosa genome provides new insights in the design of modern roses.</title>
        <authorList>
            <person name="Bendahmane M."/>
        </authorList>
    </citation>
    <scope>NUCLEOTIDE SEQUENCE [LARGE SCALE GENOMIC DNA]</scope>
    <source>
        <strain evidence="2">cv. Old Blush</strain>
    </source>
</reference>
<gene>
    <name evidence="1" type="ORF">RchiOBHm_Chr5g0013811</name>
</gene>